<sequence length="59" mass="6032">MAGTRNSSEGLGLWRVLPLIGAVVLAVGLIGRVPLLTLLGAVVALVGMIGLGAARRKQR</sequence>
<protein>
    <submittedName>
        <fullName evidence="2">Uncharacterized protein</fullName>
    </submittedName>
</protein>
<dbReference type="Proteomes" id="UP000502665">
    <property type="component" value="Chromosome"/>
</dbReference>
<organism evidence="2 3">
    <name type="scientific">Streptomyces asoensis</name>
    <dbReference type="NCBI Taxonomy" id="249586"/>
    <lineage>
        <taxon>Bacteria</taxon>
        <taxon>Bacillati</taxon>
        <taxon>Actinomycetota</taxon>
        <taxon>Actinomycetes</taxon>
        <taxon>Kitasatosporales</taxon>
        <taxon>Streptomycetaceae</taxon>
        <taxon>Streptomyces</taxon>
    </lineage>
</organism>
<keyword evidence="3" id="KW-1185">Reference proteome</keyword>
<keyword evidence="1" id="KW-0472">Membrane</keyword>
<evidence type="ECO:0000256" key="1">
    <source>
        <dbReference type="SAM" id="Phobius"/>
    </source>
</evidence>
<accession>A0A6M4X0P8</accession>
<keyword evidence="1" id="KW-0812">Transmembrane</keyword>
<proteinExistence type="predicted"/>
<dbReference type="RefSeq" id="WP_171400692.1">
    <property type="nucleotide sequence ID" value="NZ_CP049838.1"/>
</dbReference>
<feature type="transmembrane region" description="Helical" evidence="1">
    <location>
        <begin position="36"/>
        <end position="54"/>
    </location>
</feature>
<evidence type="ECO:0000313" key="3">
    <source>
        <dbReference type="Proteomes" id="UP000502665"/>
    </source>
</evidence>
<name>A0A6M4X0P8_9ACTN</name>
<keyword evidence="1" id="KW-1133">Transmembrane helix</keyword>
<dbReference type="AlphaFoldDB" id="A0A6M4X0P8"/>
<evidence type="ECO:0000313" key="2">
    <source>
        <dbReference type="EMBL" id="QJT05371.1"/>
    </source>
</evidence>
<reference evidence="2" key="1">
    <citation type="submission" date="2020-03" db="EMBL/GenBank/DDBJ databases">
        <title>Molecular networking-based the target discovery of potent antiproliferative macrolactams: 5/6/7/16 polycyclic ansamycins and glycosylated trienomycin from Streptomyces cacaoi subsp. asoensis.</title>
        <authorList>
            <person name="Liu L.-L."/>
        </authorList>
    </citation>
    <scope>NUCLEOTIDE SEQUENCE [LARGE SCALE GENOMIC DNA]</scope>
    <source>
        <strain evidence="2">H2S5</strain>
    </source>
</reference>
<gene>
    <name evidence="2" type="ORF">G9272_37870</name>
</gene>
<dbReference type="EMBL" id="CP049838">
    <property type="protein sequence ID" value="QJT05371.1"/>
    <property type="molecule type" value="Genomic_DNA"/>
</dbReference>
<feature type="transmembrane region" description="Helical" evidence="1">
    <location>
        <begin position="12"/>
        <end position="30"/>
    </location>
</feature>